<organism evidence="4 5">
    <name type="scientific">Spirochaeta lutea</name>
    <dbReference type="NCBI Taxonomy" id="1480694"/>
    <lineage>
        <taxon>Bacteria</taxon>
        <taxon>Pseudomonadati</taxon>
        <taxon>Spirochaetota</taxon>
        <taxon>Spirochaetia</taxon>
        <taxon>Spirochaetales</taxon>
        <taxon>Spirochaetaceae</taxon>
        <taxon>Spirochaeta</taxon>
    </lineage>
</organism>
<dbReference type="Pfam" id="PF01584">
    <property type="entry name" value="CheW"/>
    <property type="match status" value="1"/>
</dbReference>
<dbReference type="RefSeq" id="WP_037544716.1">
    <property type="nucleotide sequence ID" value="NZ_JNUP01000003.1"/>
</dbReference>
<gene>
    <name evidence="4" type="ORF">DC28_00535</name>
</gene>
<dbReference type="Gene3D" id="2.30.30.40">
    <property type="entry name" value="SH3 Domains"/>
    <property type="match status" value="1"/>
</dbReference>
<comment type="caution">
    <text evidence="4">The sequence shown here is derived from an EMBL/GenBank/DDBJ whole genome shotgun (WGS) entry which is preliminary data.</text>
</comment>
<accession>A0A098R261</accession>
<keyword evidence="5" id="KW-1185">Reference proteome</keyword>
<dbReference type="SMART" id="SM00138">
    <property type="entry name" value="MeTrc"/>
    <property type="match status" value="1"/>
</dbReference>
<name>A0A098R261_9SPIO</name>
<evidence type="ECO:0000259" key="3">
    <source>
        <dbReference type="PROSITE" id="PS50851"/>
    </source>
</evidence>
<dbReference type="eggNOG" id="COG0835">
    <property type="taxonomic scope" value="Bacteria"/>
</dbReference>
<dbReference type="OrthoDB" id="9794382at2"/>
<dbReference type="Proteomes" id="UP000029692">
    <property type="component" value="Unassembled WGS sequence"/>
</dbReference>
<dbReference type="CDD" id="cd00732">
    <property type="entry name" value="CheW"/>
    <property type="match status" value="1"/>
</dbReference>
<evidence type="ECO:0008006" key="6">
    <source>
        <dbReference type="Google" id="ProtNLM"/>
    </source>
</evidence>
<dbReference type="InterPro" id="IPR002545">
    <property type="entry name" value="CheW-lke_dom"/>
</dbReference>
<dbReference type="eggNOG" id="COG1352">
    <property type="taxonomic scope" value="Bacteria"/>
</dbReference>
<dbReference type="InterPro" id="IPR039315">
    <property type="entry name" value="CheW"/>
</dbReference>
<evidence type="ECO:0000313" key="5">
    <source>
        <dbReference type="Proteomes" id="UP000029692"/>
    </source>
</evidence>
<feature type="compositionally biased region" description="Polar residues" evidence="1">
    <location>
        <begin position="178"/>
        <end position="189"/>
    </location>
</feature>
<reference evidence="4 5" key="1">
    <citation type="submission" date="2014-05" db="EMBL/GenBank/DDBJ databases">
        <title>De novo Genome Sequence of Spirocheata sp.</title>
        <authorList>
            <person name="Shivani Y."/>
            <person name="Subhash Y."/>
            <person name="Tushar L."/>
            <person name="Sasikala C."/>
            <person name="Ramana C.V."/>
        </authorList>
    </citation>
    <scope>NUCLEOTIDE SEQUENCE [LARGE SCALE GENOMIC DNA]</scope>
    <source>
        <strain evidence="4 5">JC230</strain>
    </source>
</reference>
<dbReference type="SMART" id="SM00260">
    <property type="entry name" value="CheW"/>
    <property type="match status" value="1"/>
</dbReference>
<dbReference type="PANTHER" id="PTHR22617:SF23">
    <property type="entry name" value="CHEMOTAXIS PROTEIN CHEW"/>
    <property type="match status" value="1"/>
</dbReference>
<dbReference type="STRING" id="1480694.DC28_00535"/>
<dbReference type="Gene3D" id="3.40.50.150">
    <property type="entry name" value="Vaccinia Virus protein VP39"/>
    <property type="match status" value="1"/>
</dbReference>
<feature type="domain" description="CheR-type methyltransferase" evidence="2">
    <location>
        <begin position="249"/>
        <end position="462"/>
    </location>
</feature>
<dbReference type="PROSITE" id="PS50123">
    <property type="entry name" value="CHER"/>
    <property type="match status" value="1"/>
</dbReference>
<evidence type="ECO:0000256" key="1">
    <source>
        <dbReference type="SAM" id="MobiDB-lite"/>
    </source>
</evidence>
<dbReference type="PANTHER" id="PTHR22617">
    <property type="entry name" value="CHEMOTAXIS SENSOR HISTIDINE KINASE-RELATED"/>
    <property type="match status" value="1"/>
</dbReference>
<dbReference type="GO" id="GO:0006935">
    <property type="term" value="P:chemotaxis"/>
    <property type="evidence" value="ECO:0007669"/>
    <property type="project" value="InterPro"/>
</dbReference>
<feature type="region of interest" description="Disordered" evidence="1">
    <location>
        <begin position="170"/>
        <end position="217"/>
    </location>
</feature>
<dbReference type="PROSITE" id="PS50851">
    <property type="entry name" value="CHEW"/>
    <property type="match status" value="1"/>
</dbReference>
<dbReference type="GO" id="GO:0005829">
    <property type="term" value="C:cytosol"/>
    <property type="evidence" value="ECO:0007669"/>
    <property type="project" value="TreeGrafter"/>
</dbReference>
<dbReference type="InterPro" id="IPR036061">
    <property type="entry name" value="CheW-like_dom_sf"/>
</dbReference>
<dbReference type="InterPro" id="IPR000780">
    <property type="entry name" value="CheR_MeTrfase"/>
</dbReference>
<dbReference type="Gene3D" id="2.40.50.180">
    <property type="entry name" value="CheA-289, Domain 4"/>
    <property type="match status" value="1"/>
</dbReference>
<dbReference type="SUPFAM" id="SSF50341">
    <property type="entry name" value="CheW-like"/>
    <property type="match status" value="1"/>
</dbReference>
<dbReference type="InterPro" id="IPR029063">
    <property type="entry name" value="SAM-dependent_MTases_sf"/>
</dbReference>
<dbReference type="GO" id="GO:0008757">
    <property type="term" value="F:S-adenosylmethionine-dependent methyltransferase activity"/>
    <property type="evidence" value="ECO:0007669"/>
    <property type="project" value="InterPro"/>
</dbReference>
<evidence type="ECO:0000259" key="2">
    <source>
        <dbReference type="PROSITE" id="PS50123"/>
    </source>
</evidence>
<dbReference type="SUPFAM" id="SSF53335">
    <property type="entry name" value="S-adenosyl-L-methionine-dependent methyltransferases"/>
    <property type="match status" value="1"/>
</dbReference>
<evidence type="ECO:0000313" key="4">
    <source>
        <dbReference type="EMBL" id="KGE73753.1"/>
    </source>
</evidence>
<dbReference type="EMBL" id="JNUP01000003">
    <property type="protein sequence ID" value="KGE73753.1"/>
    <property type="molecule type" value="Genomic_DNA"/>
</dbReference>
<feature type="domain" description="CheW-like" evidence="3">
    <location>
        <begin position="29"/>
        <end position="171"/>
    </location>
</feature>
<sequence>MATLAKKNRRASRTGLHRDAVEDKTDLVDFKMVTFSLAGKDYGIDIMKIKEIARFVNFTYVPNTPPFVRGVYNLRGEIISIIDLRAMFNLPHEKKKDGEEESGLILRLESNMIGVVVDRIDKVVGIHSSTIQPPHPIFGDINIKYISGVVENDGRLYIILDVERILGKQDDSQKENVKPTSLLDNTVTPAKTKEQTDSSAAPKESGSSKTKSGKDDTKQLNKQFVAESLEAIEGFHLTSLNQEWFDNRFDQWYQERGEADSQVQSQADAVSFLSTFFSPYTGKLWGDDYAAQFEKELPSELGKQIHVWNPGCGKGYESYCLAAVLRKKYPDVQIKIWASDKDLLNISGAPTLVFQENEVPSWCREFMTSGKNGLSFNQKIKDSILFEYHDINNTHSMPPIQVIMARDLFSFIKPEALARIFEEINDRVKGNGVLCLGKNEKPPKESGWFRQEGSQLGFARKG</sequence>
<dbReference type="AlphaFoldDB" id="A0A098R261"/>
<dbReference type="Pfam" id="PF01739">
    <property type="entry name" value="CheR"/>
    <property type="match status" value="1"/>
</dbReference>
<dbReference type="InterPro" id="IPR022642">
    <property type="entry name" value="CheR_C"/>
</dbReference>
<protein>
    <recommendedName>
        <fullName evidence="6">Chemotaxis protein CheR</fullName>
    </recommendedName>
</protein>
<proteinExistence type="predicted"/>
<dbReference type="GO" id="GO:0007165">
    <property type="term" value="P:signal transduction"/>
    <property type="evidence" value="ECO:0007669"/>
    <property type="project" value="InterPro"/>
</dbReference>